<keyword evidence="3" id="KW-1185">Reference proteome</keyword>
<accession>A0A9Q1HEZ9</accession>
<proteinExistence type="predicted"/>
<reference evidence="2" key="1">
    <citation type="submission" date="2021-10" db="EMBL/GenBank/DDBJ databases">
        <title>Tropical sea cucumber genome reveals ecological adaptation and Cuvierian tubules defense mechanism.</title>
        <authorList>
            <person name="Chen T."/>
        </authorList>
    </citation>
    <scope>NUCLEOTIDE SEQUENCE</scope>
    <source>
        <strain evidence="2">Nanhai2018</strain>
        <tissue evidence="2">Muscle</tissue>
    </source>
</reference>
<evidence type="ECO:0000313" key="3">
    <source>
        <dbReference type="Proteomes" id="UP001152320"/>
    </source>
</evidence>
<evidence type="ECO:0000313" key="2">
    <source>
        <dbReference type="EMBL" id="KAJ8042673.1"/>
    </source>
</evidence>
<gene>
    <name evidence="2" type="ORF">HOLleu_09490</name>
</gene>
<dbReference type="EMBL" id="JAIZAY010000004">
    <property type="protein sequence ID" value="KAJ8042673.1"/>
    <property type="molecule type" value="Genomic_DNA"/>
</dbReference>
<protein>
    <submittedName>
        <fullName evidence="2">Uncharacterized protein</fullName>
    </submittedName>
</protein>
<dbReference type="AlphaFoldDB" id="A0A9Q1HEZ9"/>
<comment type="caution">
    <text evidence="2">The sequence shown here is derived from an EMBL/GenBank/DDBJ whole genome shotgun (WGS) entry which is preliminary data.</text>
</comment>
<feature type="region of interest" description="Disordered" evidence="1">
    <location>
        <begin position="1"/>
        <end position="26"/>
    </location>
</feature>
<evidence type="ECO:0000256" key="1">
    <source>
        <dbReference type="SAM" id="MobiDB-lite"/>
    </source>
</evidence>
<name>A0A9Q1HEZ9_HOLLE</name>
<dbReference type="Proteomes" id="UP001152320">
    <property type="component" value="Chromosome 4"/>
</dbReference>
<sequence>MDYYTLQDDSDGEPEQDGVSSSSDSCKDCPICCYKVLLNLNLLTDAYKSIGLTYELLLTLTVWQVKWHVNFLLCLEENKKPFEKYNDTRTT</sequence>
<organism evidence="2 3">
    <name type="scientific">Holothuria leucospilota</name>
    <name type="common">Black long sea cucumber</name>
    <name type="synonym">Mertensiothuria leucospilota</name>
    <dbReference type="NCBI Taxonomy" id="206669"/>
    <lineage>
        <taxon>Eukaryota</taxon>
        <taxon>Metazoa</taxon>
        <taxon>Echinodermata</taxon>
        <taxon>Eleutherozoa</taxon>
        <taxon>Echinozoa</taxon>
        <taxon>Holothuroidea</taxon>
        <taxon>Aspidochirotacea</taxon>
        <taxon>Aspidochirotida</taxon>
        <taxon>Holothuriidae</taxon>
        <taxon>Holothuria</taxon>
    </lineage>
</organism>
<dbReference type="OrthoDB" id="6626162at2759"/>